<protein>
    <submittedName>
        <fullName evidence="1">Uncharacterized protein</fullName>
    </submittedName>
</protein>
<evidence type="ECO:0000313" key="2">
    <source>
        <dbReference type="Proteomes" id="UP001165960"/>
    </source>
</evidence>
<name>A0ACC2SK89_9FUNG</name>
<comment type="caution">
    <text evidence="1">The sequence shown here is derived from an EMBL/GenBank/DDBJ whole genome shotgun (WGS) entry which is preliminary data.</text>
</comment>
<proteinExistence type="predicted"/>
<evidence type="ECO:0000313" key="1">
    <source>
        <dbReference type="EMBL" id="KAJ9062684.1"/>
    </source>
</evidence>
<accession>A0ACC2SK89</accession>
<reference evidence="1" key="1">
    <citation type="submission" date="2022-04" db="EMBL/GenBank/DDBJ databases">
        <title>Genome of the entomopathogenic fungus Entomophthora muscae.</title>
        <authorList>
            <person name="Elya C."/>
            <person name="Lovett B.R."/>
            <person name="Lee E."/>
            <person name="Macias A.M."/>
            <person name="Hajek A.E."/>
            <person name="De Bivort B.L."/>
            <person name="Kasson M.T."/>
            <person name="De Fine Licht H.H."/>
            <person name="Stajich J.E."/>
        </authorList>
    </citation>
    <scope>NUCLEOTIDE SEQUENCE</scope>
    <source>
        <strain evidence="1">Berkeley</strain>
    </source>
</reference>
<organism evidence="1 2">
    <name type="scientific">Entomophthora muscae</name>
    <dbReference type="NCBI Taxonomy" id="34485"/>
    <lineage>
        <taxon>Eukaryota</taxon>
        <taxon>Fungi</taxon>
        <taxon>Fungi incertae sedis</taxon>
        <taxon>Zoopagomycota</taxon>
        <taxon>Entomophthoromycotina</taxon>
        <taxon>Entomophthoromycetes</taxon>
        <taxon>Entomophthorales</taxon>
        <taxon>Entomophthoraceae</taxon>
        <taxon>Entomophthora</taxon>
    </lineage>
</organism>
<dbReference type="EMBL" id="QTSX02004995">
    <property type="protein sequence ID" value="KAJ9062684.1"/>
    <property type="molecule type" value="Genomic_DNA"/>
</dbReference>
<keyword evidence="2" id="KW-1185">Reference proteome</keyword>
<gene>
    <name evidence="1" type="ORF">DSO57_1008136</name>
</gene>
<dbReference type="Proteomes" id="UP001165960">
    <property type="component" value="Unassembled WGS sequence"/>
</dbReference>
<sequence>MLVNMLLFIAFVMYATECMQRVEVLVPLGAGSEEGSNGVAELLGRVALKNKVDGTRFSEWISQYGGDCQVQVESSVTRIQIRTGVADHKLVIEKLLLALRSPSFDANDIEEALMEALEAHASRLETEEAQIQEAILAHSPLATRETNYGEILMAWLLKTQDGKLKLHQVAQRFYQIEGLCIQLLVRGTQKQNKSIRRGLVMHQTMKEASSFSGSLLTLVPINENRRYLEAHFSIHPKLDALVEKVLARRWKNSLFVEWEKIGWIDDIRWERVKTCLKMFIGITSMGLENSITMISQLFHYVELFRNEKTIRWMLNEIEATYQNKYTQAEKLKLIIKSMDLIFPHSTRLYLISENPPMLPQGNTLRIGKLLCIKHTIHELITASPASTWLLPPMENPYLLHMPGESVTIKAAIFYSIFPINKSITQGAKATLYQLIRYRLYEIESLSKVASCYFQITISDQGMFIKAYGSLDQLSLITNDILHRLNSTQAQSETNLSILPGSDFLSRESIKEAFISTLKDSFFKREERIFNSDKKEITRPEDFFSEDHMVKEMALLCGPTKIVLSSTRLQLSEKDFIQALPSQPPLTKAYSLVHQVGNPTSHDSGVFFYLDITNHPTSDIWLQLELICALIEEFITTKRNEVFFGLGSYTVSLQQINLHLGILIALKGSYCSSRIEIILNEILKEFEDHFKNMSPSTIAYRYRGILSQNYSQNNIKWEATNLWNGAISGFLNPHLRYIYNFPSTFEYSVDPTQLKNETILILQTSINGPARRKVSVHYSLNRIVEPIDWRTASSSLPRDKEAQDQSRCCGDELKALADLSKYI</sequence>